<dbReference type="SUPFAM" id="SSF64593">
    <property type="entry name" value="Intermediate filament protein, coiled coil region"/>
    <property type="match status" value="2"/>
</dbReference>
<dbReference type="PRINTS" id="PR01248">
    <property type="entry name" value="TYPE1KERATIN"/>
</dbReference>
<dbReference type="PROSITE" id="PS00226">
    <property type="entry name" value="IF_ROD_1"/>
    <property type="match status" value="1"/>
</dbReference>
<dbReference type="PROSITE" id="PS51842">
    <property type="entry name" value="IF_ROD_2"/>
    <property type="match status" value="1"/>
</dbReference>
<keyword evidence="1 3" id="KW-0403">Intermediate filament</keyword>
<dbReference type="Pfam" id="PF00038">
    <property type="entry name" value="Filament"/>
    <property type="match status" value="1"/>
</dbReference>
<feature type="coiled-coil region" evidence="4">
    <location>
        <begin position="318"/>
        <end position="359"/>
    </location>
</feature>
<comment type="caution">
    <text evidence="6">The sequence shown here is derived from an EMBL/GenBank/DDBJ whole genome shotgun (WGS) entry which is preliminary data.</text>
</comment>
<dbReference type="Gene3D" id="1.20.5.1160">
    <property type="entry name" value="Vasodilator-stimulated phosphoprotein"/>
    <property type="match status" value="1"/>
</dbReference>
<dbReference type="InterPro" id="IPR039008">
    <property type="entry name" value="IF_rod_dom"/>
</dbReference>
<dbReference type="FunFam" id="1.20.5.500:FF:000001">
    <property type="entry name" value="Type II keratin 23"/>
    <property type="match status" value="1"/>
</dbReference>
<accession>A0AAV7B3F1</accession>
<dbReference type="Gene3D" id="1.20.5.500">
    <property type="entry name" value="Single helix bin"/>
    <property type="match status" value="1"/>
</dbReference>
<dbReference type="SMART" id="SM01391">
    <property type="entry name" value="Filament"/>
    <property type="match status" value="1"/>
</dbReference>
<keyword evidence="2 4" id="KW-0175">Coiled coil</keyword>
<dbReference type="GO" id="GO:0045109">
    <property type="term" value="P:intermediate filament organization"/>
    <property type="evidence" value="ECO:0007669"/>
    <property type="project" value="TreeGrafter"/>
</dbReference>
<gene>
    <name evidence="6" type="ORF">GDO81_013244</name>
</gene>
<dbReference type="PANTHER" id="PTHR23239:SF378">
    <property type="entry name" value="KERATIN, TYPE I CYTOSKELETAL 47 KDA"/>
    <property type="match status" value="1"/>
</dbReference>
<dbReference type="PANTHER" id="PTHR23239">
    <property type="entry name" value="INTERMEDIATE FILAMENT"/>
    <property type="match status" value="1"/>
</dbReference>
<evidence type="ECO:0000313" key="6">
    <source>
        <dbReference type="EMBL" id="KAG8566421.1"/>
    </source>
</evidence>
<evidence type="ECO:0000256" key="2">
    <source>
        <dbReference type="ARBA" id="ARBA00023054"/>
    </source>
</evidence>
<evidence type="ECO:0000256" key="4">
    <source>
        <dbReference type="SAM" id="Coils"/>
    </source>
</evidence>
<proteinExistence type="inferred from homology"/>
<dbReference type="Gene3D" id="1.20.5.170">
    <property type="match status" value="1"/>
</dbReference>
<dbReference type="Proteomes" id="UP000824782">
    <property type="component" value="Unassembled WGS sequence"/>
</dbReference>
<evidence type="ECO:0000256" key="1">
    <source>
        <dbReference type="ARBA" id="ARBA00022754"/>
    </source>
</evidence>
<evidence type="ECO:0000259" key="5">
    <source>
        <dbReference type="PROSITE" id="PS51842"/>
    </source>
</evidence>
<feature type="coiled-coil region" evidence="4">
    <location>
        <begin position="67"/>
        <end position="101"/>
    </location>
</feature>
<keyword evidence="7" id="KW-1185">Reference proteome</keyword>
<feature type="domain" description="IF rod" evidence="5">
    <location>
        <begin position="63"/>
        <end position="374"/>
    </location>
</feature>
<comment type="similarity">
    <text evidence="3">Belongs to the intermediate filament family.</text>
</comment>
<dbReference type="FunFam" id="1.20.5.170:FF:000002">
    <property type="entry name" value="Type I keratin KA11"/>
    <property type="match status" value="1"/>
</dbReference>
<evidence type="ECO:0000256" key="3">
    <source>
        <dbReference type="RuleBase" id="RU000685"/>
    </source>
</evidence>
<organism evidence="6 7">
    <name type="scientific">Engystomops pustulosus</name>
    <name type="common">Tungara frog</name>
    <name type="synonym">Physalaemus pustulosus</name>
    <dbReference type="NCBI Taxonomy" id="76066"/>
    <lineage>
        <taxon>Eukaryota</taxon>
        <taxon>Metazoa</taxon>
        <taxon>Chordata</taxon>
        <taxon>Craniata</taxon>
        <taxon>Vertebrata</taxon>
        <taxon>Euteleostomi</taxon>
        <taxon>Amphibia</taxon>
        <taxon>Batrachia</taxon>
        <taxon>Anura</taxon>
        <taxon>Neobatrachia</taxon>
        <taxon>Hyloidea</taxon>
        <taxon>Leptodactylidae</taxon>
        <taxon>Leiuperinae</taxon>
        <taxon>Engystomops</taxon>
    </lineage>
</organism>
<dbReference type="EMBL" id="WNYA01000006">
    <property type="protein sequence ID" value="KAG8566421.1"/>
    <property type="molecule type" value="Genomic_DNA"/>
</dbReference>
<reference evidence="6" key="1">
    <citation type="thesis" date="2020" institute="ProQuest LLC" country="789 East Eisenhower Parkway, Ann Arbor, MI, USA">
        <title>Comparative Genomics and Chromosome Evolution.</title>
        <authorList>
            <person name="Mudd A.B."/>
        </authorList>
    </citation>
    <scope>NUCLEOTIDE SEQUENCE</scope>
    <source>
        <strain evidence="6">237g6f4</strain>
        <tissue evidence="6">Blood</tissue>
    </source>
</reference>
<dbReference type="GO" id="GO:0030855">
    <property type="term" value="P:epithelial cell differentiation"/>
    <property type="evidence" value="ECO:0007669"/>
    <property type="project" value="TreeGrafter"/>
</dbReference>
<dbReference type="GO" id="GO:0005882">
    <property type="term" value="C:intermediate filament"/>
    <property type="evidence" value="ECO:0007669"/>
    <property type="project" value="UniProtKB-KW"/>
</dbReference>
<dbReference type="InterPro" id="IPR018039">
    <property type="entry name" value="IF_conserved"/>
</dbReference>
<name>A0AAV7B3F1_ENGPU</name>
<protein>
    <recommendedName>
        <fullName evidence="5">IF rod domain-containing protein</fullName>
    </recommendedName>
</protein>
<dbReference type="AlphaFoldDB" id="A0AAV7B3F1"/>
<sequence>MMEFSTRSINQGKMFSVVGTRRAKSVAGGAGNIRMSSANVSMASVRAPAFSGGLVAGFFSSNSKETMNNLNDRLAAYLERVRSLEQSNNDLEMKIREFYEKKATVSAIDTSGFHVTIRNLRAQIAETTTNNTRLVLQIDNANLAADDFKMKHETELAMRLGVEKDITGLRKFLDQLSLERCDLELQIESLKEDLIILKRDHEEALAAHKVQNGGNVNVEVDFAEPVDLPKILAEVRQQYEDMVEKKRQEMEIWYQAQSENLYKEVAVCQTSVETSSKEITELKRSFQSLSIERQSLLHMKQAMESTLAETNNRYGSELVKIQNSISQIELDLQQVRSDYENHSREYALLLDIKTRLEQEIATYRRLLDGEDSSILSATQLETNKNIKIVSKEQAESSTTTKVTTVRTIVEEVVDGKVVSSSSHEESLRQQGKSIREEIFGL</sequence>
<evidence type="ECO:0000313" key="7">
    <source>
        <dbReference type="Proteomes" id="UP000824782"/>
    </source>
</evidence>
<dbReference type="GO" id="GO:0005198">
    <property type="term" value="F:structural molecule activity"/>
    <property type="evidence" value="ECO:0007669"/>
    <property type="project" value="InterPro"/>
</dbReference>
<dbReference type="InterPro" id="IPR002957">
    <property type="entry name" value="Keratin_I"/>
</dbReference>